<feature type="region of interest" description="Disordered" evidence="8">
    <location>
        <begin position="122"/>
        <end position="162"/>
    </location>
</feature>
<dbReference type="PROSITE" id="PS51294">
    <property type="entry name" value="HTH_MYB"/>
    <property type="match status" value="2"/>
</dbReference>
<evidence type="ECO:0000259" key="9">
    <source>
        <dbReference type="PROSITE" id="PS50090"/>
    </source>
</evidence>
<keyword evidence="5" id="KW-0010">Activator</keyword>
<gene>
    <name evidence="11" type="ORF">CICLE_v10013455mg</name>
</gene>
<organism evidence="11 12">
    <name type="scientific">Citrus clementina</name>
    <name type="common">Clementine</name>
    <name type="synonym">Citrus deliciosa x Citrus sinensis</name>
    <dbReference type="NCBI Taxonomy" id="85681"/>
    <lineage>
        <taxon>Eukaryota</taxon>
        <taxon>Viridiplantae</taxon>
        <taxon>Streptophyta</taxon>
        <taxon>Embryophyta</taxon>
        <taxon>Tracheophyta</taxon>
        <taxon>Spermatophyta</taxon>
        <taxon>Magnoliopsida</taxon>
        <taxon>eudicotyledons</taxon>
        <taxon>Gunneridae</taxon>
        <taxon>Pentapetalae</taxon>
        <taxon>rosids</taxon>
        <taxon>malvids</taxon>
        <taxon>Sapindales</taxon>
        <taxon>Rutaceae</taxon>
        <taxon>Aurantioideae</taxon>
        <taxon>Citrus</taxon>
    </lineage>
</organism>
<dbReference type="KEGG" id="cic:CICLE_v10013455mg"/>
<dbReference type="STRING" id="85681.V4ST16"/>
<evidence type="ECO:0000256" key="2">
    <source>
        <dbReference type="ARBA" id="ARBA00022737"/>
    </source>
</evidence>
<keyword evidence="6" id="KW-0804">Transcription</keyword>
<dbReference type="InterPro" id="IPR001005">
    <property type="entry name" value="SANT/Myb"/>
</dbReference>
<feature type="domain" description="Myb-like" evidence="9">
    <location>
        <begin position="57"/>
        <end position="107"/>
    </location>
</feature>
<dbReference type="PANTHER" id="PTHR47999:SF121">
    <property type="entry name" value="MYB TRANSCRIPTION FACTOR"/>
    <property type="match status" value="1"/>
</dbReference>
<name>V4ST16_CITCL</name>
<evidence type="ECO:0000256" key="4">
    <source>
        <dbReference type="ARBA" id="ARBA00023125"/>
    </source>
</evidence>
<dbReference type="EMBL" id="KI536861">
    <property type="protein sequence ID" value="ESR43862.1"/>
    <property type="molecule type" value="Genomic_DNA"/>
</dbReference>
<keyword evidence="2" id="KW-0677">Repeat</keyword>
<dbReference type="Gene3D" id="1.10.10.60">
    <property type="entry name" value="Homeodomain-like"/>
    <property type="match status" value="2"/>
</dbReference>
<evidence type="ECO:0000259" key="10">
    <source>
        <dbReference type="PROSITE" id="PS51294"/>
    </source>
</evidence>
<feature type="domain" description="HTH myb-type" evidence="10">
    <location>
        <begin position="61"/>
        <end position="111"/>
    </location>
</feature>
<dbReference type="GO" id="GO:0080090">
    <property type="term" value="P:regulation of primary metabolic process"/>
    <property type="evidence" value="ECO:0007669"/>
    <property type="project" value="UniProtKB-ARBA"/>
</dbReference>
<dbReference type="Proteomes" id="UP000030687">
    <property type="component" value="Unassembled WGS sequence"/>
</dbReference>
<dbReference type="GO" id="GO:0003677">
    <property type="term" value="F:DNA binding"/>
    <property type="evidence" value="ECO:0007669"/>
    <property type="project" value="UniProtKB-KW"/>
</dbReference>
<sequence length="240" mass="27686">MADSLEVRKGAWTEEEDDLLRKCIEKYGEAKWHQVPLRAGLHRCRKSCRLRWLNYLNPNIKRGEFAADEVDLILRLHKLLGNRWSLIAGRLPGRTANDVKNFWNTHLRKKVDKCCKNNKEMKAKAEKGKGMTSNNLQLGDYNLGKQSTPSDHHHHHQQQQENETESVWWESFLFGDELDQQGISSLLSRPEEESTTANIFAEKSPVVTKVKENRVIEAGQSCTTDDFAFDAELWDLLNAK</sequence>
<dbReference type="PROSITE" id="PS50090">
    <property type="entry name" value="MYB_LIKE"/>
    <property type="match status" value="2"/>
</dbReference>
<dbReference type="GO" id="GO:0005634">
    <property type="term" value="C:nucleus"/>
    <property type="evidence" value="ECO:0007669"/>
    <property type="project" value="UniProtKB-SubCell"/>
</dbReference>
<accession>V4ST16</accession>
<dbReference type="AlphaFoldDB" id="V4ST16"/>
<dbReference type="SUPFAM" id="SSF46689">
    <property type="entry name" value="Homeodomain-like"/>
    <property type="match status" value="1"/>
</dbReference>
<feature type="domain" description="HTH myb-type" evidence="10">
    <location>
        <begin position="6"/>
        <end position="60"/>
    </location>
</feature>
<evidence type="ECO:0000256" key="5">
    <source>
        <dbReference type="ARBA" id="ARBA00023159"/>
    </source>
</evidence>
<keyword evidence="4" id="KW-0238">DNA-binding</keyword>
<comment type="subcellular location">
    <subcellularLocation>
        <location evidence="1">Nucleus</location>
    </subcellularLocation>
</comment>
<dbReference type="SMART" id="SM00717">
    <property type="entry name" value="SANT"/>
    <property type="match status" value="2"/>
</dbReference>
<dbReference type="Gramene" id="ESR43862">
    <property type="protein sequence ID" value="ESR43862"/>
    <property type="gene ID" value="CICLE_v10013455mg"/>
</dbReference>
<evidence type="ECO:0000256" key="6">
    <source>
        <dbReference type="ARBA" id="ARBA00023163"/>
    </source>
</evidence>
<evidence type="ECO:0000313" key="11">
    <source>
        <dbReference type="EMBL" id="ESR43862.1"/>
    </source>
</evidence>
<dbReference type="InParanoid" id="V4ST16"/>
<dbReference type="Pfam" id="PF00249">
    <property type="entry name" value="Myb_DNA-binding"/>
    <property type="match status" value="2"/>
</dbReference>
<keyword evidence="12" id="KW-1185">Reference proteome</keyword>
<evidence type="ECO:0000256" key="1">
    <source>
        <dbReference type="ARBA" id="ARBA00004123"/>
    </source>
</evidence>
<dbReference type="CDD" id="cd00167">
    <property type="entry name" value="SANT"/>
    <property type="match status" value="2"/>
</dbReference>
<evidence type="ECO:0000313" key="12">
    <source>
        <dbReference type="Proteomes" id="UP000030687"/>
    </source>
</evidence>
<dbReference type="eggNOG" id="KOG0048">
    <property type="taxonomic scope" value="Eukaryota"/>
</dbReference>
<dbReference type="SMR" id="V4ST16"/>
<dbReference type="InterPro" id="IPR017930">
    <property type="entry name" value="Myb_dom"/>
</dbReference>
<reference evidence="11 12" key="1">
    <citation type="submission" date="2013-10" db="EMBL/GenBank/DDBJ databases">
        <authorList>
            <consortium name="International Citrus Genome Consortium"/>
            <person name="Jenkins J."/>
            <person name="Schmutz J."/>
            <person name="Prochnik S."/>
            <person name="Rokhsar D."/>
            <person name="Gmitter F."/>
            <person name="Ollitrault P."/>
            <person name="Machado M."/>
            <person name="Talon M."/>
            <person name="Wincker P."/>
            <person name="Jaillon O."/>
            <person name="Morgante M."/>
        </authorList>
    </citation>
    <scope>NUCLEOTIDE SEQUENCE</scope>
    <source>
        <strain evidence="12">cv. Clemenules</strain>
    </source>
</reference>
<dbReference type="PANTHER" id="PTHR47999">
    <property type="entry name" value="TRANSCRIPTION FACTOR MYB8-RELATED-RELATED"/>
    <property type="match status" value="1"/>
</dbReference>
<dbReference type="InterPro" id="IPR009057">
    <property type="entry name" value="Homeodomain-like_sf"/>
</dbReference>
<protein>
    <submittedName>
        <fullName evidence="11">Uncharacterized protein</fullName>
    </submittedName>
</protein>
<keyword evidence="3" id="KW-0805">Transcription regulation</keyword>
<feature type="domain" description="Myb-like" evidence="9">
    <location>
        <begin position="4"/>
        <end position="56"/>
    </location>
</feature>
<evidence type="ECO:0000256" key="7">
    <source>
        <dbReference type="ARBA" id="ARBA00023242"/>
    </source>
</evidence>
<evidence type="ECO:0000256" key="8">
    <source>
        <dbReference type="SAM" id="MobiDB-lite"/>
    </source>
</evidence>
<dbReference type="FunCoup" id="V4ST16">
    <property type="interactions" value="1"/>
</dbReference>
<evidence type="ECO:0000256" key="3">
    <source>
        <dbReference type="ARBA" id="ARBA00023015"/>
    </source>
</evidence>
<keyword evidence="7" id="KW-0539">Nucleus</keyword>
<dbReference type="FunFam" id="1.10.10.60:FF:000218">
    <property type="entry name" value="Myb transcription factor"/>
    <property type="match status" value="1"/>
</dbReference>
<proteinExistence type="predicted"/>
<dbReference type="InterPro" id="IPR015495">
    <property type="entry name" value="Myb_TF_plants"/>
</dbReference>
<dbReference type="OMA" id="TESVWWE"/>